<accession>A0A2C9V5T7</accession>
<organism evidence="1">
    <name type="scientific">Manihot esculenta</name>
    <name type="common">Cassava</name>
    <name type="synonym">Jatropha manihot</name>
    <dbReference type="NCBI Taxonomy" id="3983"/>
    <lineage>
        <taxon>Eukaryota</taxon>
        <taxon>Viridiplantae</taxon>
        <taxon>Streptophyta</taxon>
        <taxon>Embryophyta</taxon>
        <taxon>Tracheophyta</taxon>
        <taxon>Spermatophyta</taxon>
        <taxon>Magnoliopsida</taxon>
        <taxon>eudicotyledons</taxon>
        <taxon>Gunneridae</taxon>
        <taxon>Pentapetalae</taxon>
        <taxon>rosids</taxon>
        <taxon>fabids</taxon>
        <taxon>Malpighiales</taxon>
        <taxon>Euphorbiaceae</taxon>
        <taxon>Crotonoideae</taxon>
        <taxon>Manihoteae</taxon>
        <taxon>Manihot</taxon>
    </lineage>
</organism>
<proteinExistence type="predicted"/>
<reference evidence="1" key="1">
    <citation type="submission" date="2016-02" db="EMBL/GenBank/DDBJ databases">
        <title>WGS assembly of Manihot esculenta.</title>
        <authorList>
            <person name="Bredeson J.V."/>
            <person name="Prochnik S.E."/>
            <person name="Lyons J.B."/>
            <person name="Schmutz J."/>
            <person name="Grimwood J."/>
            <person name="Vrebalov J."/>
            <person name="Bart R.S."/>
            <person name="Amuge T."/>
            <person name="Ferguson M.E."/>
            <person name="Green R."/>
            <person name="Putnam N."/>
            <person name="Stites J."/>
            <person name="Rounsley S."/>
            <person name="Rokhsar D.S."/>
        </authorList>
    </citation>
    <scope>NUCLEOTIDE SEQUENCE [LARGE SCALE GENOMIC DNA]</scope>
    <source>
        <tissue evidence="1">Leaf</tissue>
    </source>
</reference>
<evidence type="ECO:0000313" key="1">
    <source>
        <dbReference type="EMBL" id="OAY39333.1"/>
    </source>
</evidence>
<dbReference type="AlphaFoldDB" id="A0A2C9V5T7"/>
<sequence>MYIYRSLSFLHTALLIFKIKGEEKKAPNILELKKKKKF</sequence>
<gene>
    <name evidence="1" type="ORF">MANES_10G086200</name>
</gene>
<dbReference type="EMBL" id="CM004396">
    <property type="protein sequence ID" value="OAY39333.1"/>
    <property type="molecule type" value="Genomic_DNA"/>
</dbReference>
<protein>
    <submittedName>
        <fullName evidence="1">Uncharacterized protein</fullName>
    </submittedName>
</protein>
<name>A0A2C9V5T7_MANES</name>